<evidence type="ECO:0008006" key="3">
    <source>
        <dbReference type="Google" id="ProtNLM"/>
    </source>
</evidence>
<dbReference type="EMBL" id="LSRQ01000636">
    <property type="protein sequence ID" value="OAY81619.1"/>
    <property type="molecule type" value="Genomic_DNA"/>
</dbReference>
<gene>
    <name evidence="1" type="ORF">ACMD2_21060</name>
</gene>
<reference evidence="1 2" key="1">
    <citation type="journal article" date="2016" name="DNA Res.">
        <title>The draft genome of MD-2 pineapple using hybrid error correction of long reads.</title>
        <authorList>
            <person name="Redwan R.M."/>
            <person name="Saidin A."/>
            <person name="Kumar S.V."/>
        </authorList>
    </citation>
    <scope>NUCLEOTIDE SEQUENCE [LARGE SCALE GENOMIC DNA]</scope>
    <source>
        <strain evidence="2">cv. MD2</strain>
        <tissue evidence="1">Leaf</tissue>
    </source>
</reference>
<name>A0A199VX80_ANACO</name>
<accession>A0A199VX80</accession>
<evidence type="ECO:0000313" key="2">
    <source>
        <dbReference type="Proteomes" id="UP000092600"/>
    </source>
</evidence>
<dbReference type="AlphaFoldDB" id="A0A199VX80"/>
<evidence type="ECO:0000313" key="1">
    <source>
        <dbReference type="EMBL" id="OAY81619.1"/>
    </source>
</evidence>
<organism evidence="1 2">
    <name type="scientific">Ananas comosus</name>
    <name type="common">Pineapple</name>
    <name type="synonym">Ananas ananas</name>
    <dbReference type="NCBI Taxonomy" id="4615"/>
    <lineage>
        <taxon>Eukaryota</taxon>
        <taxon>Viridiplantae</taxon>
        <taxon>Streptophyta</taxon>
        <taxon>Embryophyta</taxon>
        <taxon>Tracheophyta</taxon>
        <taxon>Spermatophyta</taxon>
        <taxon>Magnoliopsida</taxon>
        <taxon>Liliopsida</taxon>
        <taxon>Poales</taxon>
        <taxon>Bromeliaceae</taxon>
        <taxon>Bromelioideae</taxon>
        <taxon>Ananas</taxon>
    </lineage>
</organism>
<comment type="caution">
    <text evidence="1">The sequence shown here is derived from an EMBL/GenBank/DDBJ whole genome shotgun (WGS) entry which is preliminary data.</text>
</comment>
<dbReference type="Proteomes" id="UP000092600">
    <property type="component" value="Unassembled WGS sequence"/>
</dbReference>
<sequence length="137" mass="15609">MNPKILDFGLARITGQNENHAHTKKVVENILTGAKERMRSQKVVDVPTYRCRSGRKTYEEVDDDDVVKSDADGKWGHGKVDGDDVVRSDADGKWAHGKVDGDDVVRYDTDGKWTTTRSRRWKVTRSEMARCRQCGRE</sequence>
<proteinExistence type="predicted"/>
<protein>
    <recommendedName>
        <fullName evidence="3">Protein kinase domain-containing protein</fullName>
    </recommendedName>
</protein>